<evidence type="ECO:0000313" key="2">
    <source>
        <dbReference type="EMBL" id="KXT16742.1"/>
    </source>
</evidence>
<evidence type="ECO:0000313" key="3">
    <source>
        <dbReference type="Proteomes" id="UP000073492"/>
    </source>
</evidence>
<accession>A0A139IQ69</accession>
<keyword evidence="3" id="KW-1185">Reference proteome</keyword>
<name>A0A139IQ69_9PEZI</name>
<organism evidence="2 3">
    <name type="scientific">Pseudocercospora musae</name>
    <dbReference type="NCBI Taxonomy" id="113226"/>
    <lineage>
        <taxon>Eukaryota</taxon>
        <taxon>Fungi</taxon>
        <taxon>Dikarya</taxon>
        <taxon>Ascomycota</taxon>
        <taxon>Pezizomycotina</taxon>
        <taxon>Dothideomycetes</taxon>
        <taxon>Dothideomycetidae</taxon>
        <taxon>Mycosphaerellales</taxon>
        <taxon>Mycosphaerellaceae</taxon>
        <taxon>Pseudocercospora</taxon>
    </lineage>
</organism>
<evidence type="ECO:0000256" key="1">
    <source>
        <dbReference type="SAM" id="MobiDB-lite"/>
    </source>
</evidence>
<sequence>MPLPLANVPKSTIQVLAGEGTLSGVQGTTTTRSEKSGTDLRPIHLSIHNALSHQAKYTASQLASIFKKTPHGGGERWLPPFSSRSNALPSQHLPNPLSLSPSLNNPKTMPPNSQPPSQAHCTSMKRDAIALFHLNISLYPIN</sequence>
<feature type="compositionally biased region" description="Low complexity" evidence="1">
    <location>
        <begin position="93"/>
        <end position="106"/>
    </location>
</feature>
<protein>
    <submittedName>
        <fullName evidence="2">Uncharacterized protein</fullName>
    </submittedName>
</protein>
<dbReference type="EMBL" id="LFZO01000031">
    <property type="protein sequence ID" value="KXT16742.1"/>
    <property type="molecule type" value="Genomic_DNA"/>
</dbReference>
<reference evidence="2 3" key="1">
    <citation type="submission" date="2015-07" db="EMBL/GenBank/DDBJ databases">
        <title>Comparative genomics of the Sigatoka disease complex on banana suggests a link between parallel evolutionary changes in Pseudocercospora fijiensis and Pseudocercospora eumusae and increased virulence on the banana host.</title>
        <authorList>
            <person name="Chang T.-C."/>
            <person name="Salvucci A."/>
            <person name="Crous P.W."/>
            <person name="Stergiopoulos I."/>
        </authorList>
    </citation>
    <scope>NUCLEOTIDE SEQUENCE [LARGE SCALE GENOMIC DNA]</scope>
    <source>
        <strain evidence="2 3">CBS 116634</strain>
    </source>
</reference>
<feature type="region of interest" description="Disordered" evidence="1">
    <location>
        <begin position="68"/>
        <end position="122"/>
    </location>
</feature>
<dbReference type="AlphaFoldDB" id="A0A139IQ69"/>
<comment type="caution">
    <text evidence="2">The sequence shown here is derived from an EMBL/GenBank/DDBJ whole genome shotgun (WGS) entry which is preliminary data.</text>
</comment>
<proteinExistence type="predicted"/>
<dbReference type="Proteomes" id="UP000073492">
    <property type="component" value="Unassembled WGS sequence"/>
</dbReference>
<gene>
    <name evidence="2" type="ORF">AC579_5277</name>
</gene>